<dbReference type="GO" id="GO:0055130">
    <property type="term" value="P:D-alanine catabolic process"/>
    <property type="evidence" value="ECO:0007669"/>
    <property type="project" value="TreeGrafter"/>
</dbReference>
<sequence length="460" mass="48973">MAIGNSATAATTIPRRIMPGPTLDPVITDDVLPQKAQVVIIGGGIIGISTALFLAERGVKVVLCEKGVLAGEQSSRNWGWVRVMGRDRREIPLAMASLRIWDTLDARTGGDTGFRRSGILYVSETEEDIANRDAWLKHARDHGVDSRQIGTDETAALMAGAVSRYRGGLYTPSDGRAEPQKAVPAIAAGARRAGAHVVTHCAVRGIERSAGCISAVVTEKGRIEATTVVLAGGAWSRLFCKAVGIRLPQLKVRNTVLRTAPTEGGPGGAGATSAYAYRKRLDGGYTIATAGANLHPVVPDTFAFYREFRPARQAESESVQVGLSAQSWRELFELNPVPLDRPGAFERHRILDPRPDPRSVLRAFKEVRKDLPALRGVEPVQIWAGLIDVTPDVVPVISHADTLTGLVIATGFSGHGFGIGPGAGHLVADLVTGDPPIVDPTPFRLSRFSDGSPIEIAPPV</sequence>
<comment type="similarity">
    <text evidence="1">Belongs to the DadA oxidoreductase family.</text>
</comment>
<evidence type="ECO:0000256" key="1">
    <source>
        <dbReference type="ARBA" id="ARBA00009410"/>
    </source>
</evidence>
<dbReference type="KEGG" id="esj:SJ05684_c29470"/>
<dbReference type="GO" id="GO:0005737">
    <property type="term" value="C:cytoplasm"/>
    <property type="evidence" value="ECO:0007669"/>
    <property type="project" value="TreeGrafter"/>
</dbReference>
<keyword evidence="2" id="KW-0560">Oxidoreductase</keyword>
<dbReference type="InterPro" id="IPR036188">
    <property type="entry name" value="FAD/NAD-bd_sf"/>
</dbReference>
<dbReference type="Gene3D" id="3.30.9.10">
    <property type="entry name" value="D-Amino Acid Oxidase, subunit A, domain 2"/>
    <property type="match status" value="1"/>
</dbReference>
<proteinExistence type="inferred from homology"/>
<dbReference type="PANTHER" id="PTHR13847:SF280">
    <property type="entry name" value="D-AMINO ACID DEHYDROGENASE"/>
    <property type="match status" value="1"/>
</dbReference>
<organism evidence="4 5">
    <name type="scientific">Sinorhizobium sojae CCBAU 05684</name>
    <dbReference type="NCBI Taxonomy" id="716928"/>
    <lineage>
        <taxon>Bacteria</taxon>
        <taxon>Pseudomonadati</taxon>
        <taxon>Pseudomonadota</taxon>
        <taxon>Alphaproteobacteria</taxon>
        <taxon>Hyphomicrobiales</taxon>
        <taxon>Rhizobiaceae</taxon>
        <taxon>Sinorhizobium/Ensifer group</taxon>
        <taxon>Sinorhizobium</taxon>
    </lineage>
</organism>
<dbReference type="SUPFAM" id="SSF51905">
    <property type="entry name" value="FAD/NAD(P)-binding domain"/>
    <property type="match status" value="1"/>
</dbReference>
<gene>
    <name evidence="4" type="ORF">SJ05684_c29470</name>
</gene>
<dbReference type="Pfam" id="PF01266">
    <property type="entry name" value="DAO"/>
    <property type="match status" value="1"/>
</dbReference>
<dbReference type="STRING" id="716928.GCA_000261485_03292"/>
<dbReference type="Proteomes" id="UP000217211">
    <property type="component" value="Chromosome"/>
</dbReference>
<dbReference type="GO" id="GO:0005886">
    <property type="term" value="C:plasma membrane"/>
    <property type="evidence" value="ECO:0007669"/>
    <property type="project" value="TreeGrafter"/>
</dbReference>
<evidence type="ECO:0000313" key="5">
    <source>
        <dbReference type="Proteomes" id="UP000217211"/>
    </source>
</evidence>
<dbReference type="Gene3D" id="3.50.50.60">
    <property type="entry name" value="FAD/NAD(P)-binding domain"/>
    <property type="match status" value="1"/>
</dbReference>
<dbReference type="GO" id="GO:0008718">
    <property type="term" value="F:D-amino-acid dehydrogenase activity"/>
    <property type="evidence" value="ECO:0007669"/>
    <property type="project" value="TreeGrafter"/>
</dbReference>
<evidence type="ECO:0000313" key="4">
    <source>
        <dbReference type="EMBL" id="ASY64377.1"/>
    </source>
</evidence>
<accession>A0A249PFA5</accession>
<dbReference type="AlphaFoldDB" id="A0A249PFA5"/>
<evidence type="ECO:0000256" key="2">
    <source>
        <dbReference type="ARBA" id="ARBA00023002"/>
    </source>
</evidence>
<dbReference type="InterPro" id="IPR006076">
    <property type="entry name" value="FAD-dep_OxRdtase"/>
</dbReference>
<feature type="domain" description="FAD dependent oxidoreductase" evidence="3">
    <location>
        <begin position="38"/>
        <end position="430"/>
    </location>
</feature>
<name>A0A249PFA5_9HYPH</name>
<reference evidence="4 5" key="1">
    <citation type="submission" date="2017-08" db="EMBL/GenBank/DDBJ databases">
        <title>Multipartite genome sequences of Sinorhizobium species nodulating soybeans.</title>
        <authorList>
            <person name="Tian C.F."/>
        </authorList>
    </citation>
    <scope>NUCLEOTIDE SEQUENCE [LARGE SCALE GENOMIC DNA]</scope>
    <source>
        <strain evidence="4 5">CCBAU 05684</strain>
    </source>
</reference>
<dbReference type="eggNOG" id="COG0665">
    <property type="taxonomic scope" value="Bacteria"/>
</dbReference>
<keyword evidence="5" id="KW-1185">Reference proteome</keyword>
<evidence type="ECO:0000259" key="3">
    <source>
        <dbReference type="Pfam" id="PF01266"/>
    </source>
</evidence>
<dbReference type="PANTHER" id="PTHR13847">
    <property type="entry name" value="SARCOSINE DEHYDROGENASE-RELATED"/>
    <property type="match status" value="1"/>
</dbReference>
<protein>
    <submittedName>
        <fullName evidence="4">D-amino acid dehydrogenase small subunit</fullName>
    </submittedName>
</protein>
<dbReference type="EMBL" id="CP023067">
    <property type="protein sequence ID" value="ASY64377.1"/>
    <property type="molecule type" value="Genomic_DNA"/>
</dbReference>